<keyword evidence="3" id="KW-1185">Reference proteome</keyword>
<feature type="chain" id="PRO_5027030194" description="Antifreeze protein" evidence="1">
    <location>
        <begin position="29"/>
        <end position="113"/>
    </location>
</feature>
<reference evidence="2 3" key="1">
    <citation type="submission" date="2020-01" db="EMBL/GenBank/DDBJ databases">
        <title>Jiella pacifica sp. nov.</title>
        <authorList>
            <person name="Xue Z."/>
            <person name="Zhu S."/>
            <person name="Chen J."/>
            <person name="Yang J."/>
        </authorList>
    </citation>
    <scope>NUCLEOTIDE SEQUENCE [LARGE SCALE GENOMIC DNA]</scope>
    <source>
        <strain evidence="2 3">40Bstr34</strain>
    </source>
</reference>
<dbReference type="RefSeq" id="WP_163463704.1">
    <property type="nucleotide sequence ID" value="NZ_JAAAMG010000010.1"/>
</dbReference>
<proteinExistence type="predicted"/>
<dbReference type="EMBL" id="JAAAMG010000010">
    <property type="protein sequence ID" value="NDW05450.1"/>
    <property type="molecule type" value="Genomic_DNA"/>
</dbReference>
<name>A0A6N9T2B8_9HYPH</name>
<dbReference type="AlphaFoldDB" id="A0A6N9T2B8"/>
<evidence type="ECO:0000313" key="3">
    <source>
        <dbReference type="Proteomes" id="UP000469011"/>
    </source>
</evidence>
<gene>
    <name evidence="2" type="ORF">GTK09_13550</name>
</gene>
<evidence type="ECO:0000313" key="2">
    <source>
        <dbReference type="EMBL" id="NDW05450.1"/>
    </source>
</evidence>
<sequence>MFQKFAKTLCLVAALGAAGAAAPTAASAGDLRATISIGSGGVELVRHRGHGRHWNRGTCTPRHALRKARHFGIHRAHIRGVNRHSITVAGRKHRSHTLVRFARVRGCPVIAYR</sequence>
<accession>A0A6N9T2B8</accession>
<comment type="caution">
    <text evidence="2">The sequence shown here is derived from an EMBL/GenBank/DDBJ whole genome shotgun (WGS) entry which is preliminary data.</text>
</comment>
<protein>
    <recommendedName>
        <fullName evidence="4">Antifreeze protein</fullName>
    </recommendedName>
</protein>
<evidence type="ECO:0000256" key="1">
    <source>
        <dbReference type="SAM" id="SignalP"/>
    </source>
</evidence>
<keyword evidence="1" id="KW-0732">Signal</keyword>
<organism evidence="2 3">
    <name type="scientific">Jiella pacifica</name>
    <dbReference type="NCBI Taxonomy" id="2696469"/>
    <lineage>
        <taxon>Bacteria</taxon>
        <taxon>Pseudomonadati</taxon>
        <taxon>Pseudomonadota</taxon>
        <taxon>Alphaproteobacteria</taxon>
        <taxon>Hyphomicrobiales</taxon>
        <taxon>Aurantimonadaceae</taxon>
        <taxon>Jiella</taxon>
    </lineage>
</organism>
<dbReference type="Proteomes" id="UP000469011">
    <property type="component" value="Unassembled WGS sequence"/>
</dbReference>
<evidence type="ECO:0008006" key="4">
    <source>
        <dbReference type="Google" id="ProtNLM"/>
    </source>
</evidence>
<feature type="signal peptide" evidence="1">
    <location>
        <begin position="1"/>
        <end position="28"/>
    </location>
</feature>